<sequence length="54" mass="6020">MDCTEPDCQRPATVELHVPWDENRHVCAAHARVLGRQDGVVADPLPDRGDDLLE</sequence>
<dbReference type="RefSeq" id="WP_006182172.1">
    <property type="nucleotide sequence ID" value="NC_019962.1"/>
</dbReference>
<gene>
    <name evidence="2" type="ORF">C488_14045</name>
</gene>
<protein>
    <recommendedName>
        <fullName evidence="1">DUF8014 domain-containing protein</fullName>
    </recommendedName>
</protein>
<dbReference type="AlphaFoldDB" id="L9YGB9"/>
<dbReference type="Pfam" id="PF26046">
    <property type="entry name" value="DUF8014"/>
    <property type="match status" value="1"/>
</dbReference>
<evidence type="ECO:0000259" key="1">
    <source>
        <dbReference type="Pfam" id="PF26046"/>
    </source>
</evidence>
<accession>L9YGB9</accession>
<dbReference type="InterPro" id="IPR058327">
    <property type="entry name" value="DUF8014"/>
</dbReference>
<feature type="domain" description="DUF8014" evidence="1">
    <location>
        <begin position="2"/>
        <end position="51"/>
    </location>
</feature>
<dbReference type="OrthoDB" id="192467at2157"/>
<keyword evidence="3" id="KW-1185">Reference proteome</keyword>
<proteinExistence type="predicted"/>
<evidence type="ECO:0000313" key="2">
    <source>
        <dbReference type="EMBL" id="ELY73165.1"/>
    </source>
</evidence>
<comment type="caution">
    <text evidence="2">The sequence shown here is derived from an EMBL/GenBank/DDBJ whole genome shotgun (WGS) entry which is preliminary data.</text>
</comment>
<evidence type="ECO:0000313" key="3">
    <source>
        <dbReference type="Proteomes" id="UP000011593"/>
    </source>
</evidence>
<name>L9YGB9_NATP1</name>
<reference evidence="2 3" key="1">
    <citation type="journal article" date="2014" name="PLoS Genet.">
        <title>Phylogenetically driven sequencing of extremely halophilic archaea reveals strategies for static and dynamic osmo-response.</title>
        <authorList>
            <person name="Becker E.A."/>
            <person name="Seitzer P.M."/>
            <person name="Tritt A."/>
            <person name="Larsen D."/>
            <person name="Krusor M."/>
            <person name="Yao A.I."/>
            <person name="Wu D."/>
            <person name="Madern D."/>
            <person name="Eisen J.A."/>
            <person name="Darling A.E."/>
            <person name="Facciotti M.T."/>
        </authorList>
    </citation>
    <scope>NUCLEOTIDE SEQUENCE [LARGE SCALE GENOMIC DNA]</scope>
    <source>
        <strain evidence="2 3">DSM 15624</strain>
    </source>
</reference>
<dbReference type="PATRIC" id="fig|797303.5.peg.2837"/>
<organism evidence="2 3">
    <name type="scientific">Natrinema pellirubrum (strain DSM 15624 / CIP 106293 / JCM 10476 / NCIMB 786 / 157)</name>
    <dbReference type="NCBI Taxonomy" id="797303"/>
    <lineage>
        <taxon>Archaea</taxon>
        <taxon>Methanobacteriati</taxon>
        <taxon>Methanobacteriota</taxon>
        <taxon>Stenosarchaea group</taxon>
        <taxon>Halobacteria</taxon>
        <taxon>Halobacteriales</taxon>
        <taxon>Natrialbaceae</taxon>
        <taxon>Natrinema</taxon>
    </lineage>
</organism>
<dbReference type="Proteomes" id="UP000011593">
    <property type="component" value="Unassembled WGS sequence"/>
</dbReference>
<dbReference type="EMBL" id="AOIE01000080">
    <property type="protein sequence ID" value="ELY73165.1"/>
    <property type="molecule type" value="Genomic_DNA"/>
</dbReference>
<dbReference type="GeneID" id="55316390"/>